<evidence type="ECO:0000313" key="3">
    <source>
        <dbReference type="Proteomes" id="UP000320672"/>
    </source>
</evidence>
<proteinExistence type="predicted"/>
<name>A0A517MD56_9BACT</name>
<organism evidence="2 3">
    <name type="scientific">Roseimaritima multifibrata</name>
    <dbReference type="NCBI Taxonomy" id="1930274"/>
    <lineage>
        <taxon>Bacteria</taxon>
        <taxon>Pseudomonadati</taxon>
        <taxon>Planctomycetota</taxon>
        <taxon>Planctomycetia</taxon>
        <taxon>Pirellulales</taxon>
        <taxon>Pirellulaceae</taxon>
        <taxon>Roseimaritima</taxon>
    </lineage>
</organism>
<dbReference type="AlphaFoldDB" id="A0A517MD56"/>
<dbReference type="KEGG" id="rml:FF011L_15720"/>
<feature type="region of interest" description="Disordered" evidence="1">
    <location>
        <begin position="1"/>
        <end position="88"/>
    </location>
</feature>
<feature type="compositionally biased region" description="Basic and acidic residues" evidence="1">
    <location>
        <begin position="29"/>
        <end position="74"/>
    </location>
</feature>
<feature type="compositionally biased region" description="Polar residues" evidence="1">
    <location>
        <begin position="1"/>
        <end position="15"/>
    </location>
</feature>
<accession>A0A517MD56</accession>
<dbReference type="EMBL" id="CP036262">
    <property type="protein sequence ID" value="QDS92823.1"/>
    <property type="molecule type" value="Genomic_DNA"/>
</dbReference>
<protein>
    <submittedName>
        <fullName evidence="2">Uncharacterized protein</fullName>
    </submittedName>
</protein>
<dbReference type="Proteomes" id="UP000320672">
    <property type="component" value="Chromosome"/>
</dbReference>
<reference evidence="2 3" key="1">
    <citation type="submission" date="2019-02" db="EMBL/GenBank/DDBJ databases">
        <title>Deep-cultivation of Planctomycetes and their phenomic and genomic characterization uncovers novel biology.</title>
        <authorList>
            <person name="Wiegand S."/>
            <person name="Jogler M."/>
            <person name="Boedeker C."/>
            <person name="Pinto D."/>
            <person name="Vollmers J."/>
            <person name="Rivas-Marin E."/>
            <person name="Kohn T."/>
            <person name="Peeters S.H."/>
            <person name="Heuer A."/>
            <person name="Rast P."/>
            <person name="Oberbeckmann S."/>
            <person name="Bunk B."/>
            <person name="Jeske O."/>
            <person name="Meyerdierks A."/>
            <person name="Storesund J.E."/>
            <person name="Kallscheuer N."/>
            <person name="Luecker S."/>
            <person name="Lage O.M."/>
            <person name="Pohl T."/>
            <person name="Merkel B.J."/>
            <person name="Hornburger P."/>
            <person name="Mueller R.-W."/>
            <person name="Bruemmer F."/>
            <person name="Labrenz M."/>
            <person name="Spormann A.M."/>
            <person name="Op den Camp H."/>
            <person name="Overmann J."/>
            <person name="Amann R."/>
            <person name="Jetten M.S.M."/>
            <person name="Mascher T."/>
            <person name="Medema M.H."/>
            <person name="Devos D.P."/>
            <person name="Kaster A.-K."/>
            <person name="Ovreas L."/>
            <person name="Rohde M."/>
            <person name="Galperin M.Y."/>
            <person name="Jogler C."/>
        </authorList>
    </citation>
    <scope>NUCLEOTIDE SEQUENCE [LARGE SCALE GENOMIC DNA]</scope>
    <source>
        <strain evidence="2 3">FF011L</strain>
    </source>
</reference>
<gene>
    <name evidence="2" type="ORF">FF011L_15720</name>
</gene>
<evidence type="ECO:0000256" key="1">
    <source>
        <dbReference type="SAM" id="MobiDB-lite"/>
    </source>
</evidence>
<evidence type="ECO:0000313" key="2">
    <source>
        <dbReference type="EMBL" id="QDS92823.1"/>
    </source>
</evidence>
<sequence length="88" mass="10162">MGTQFQEPRHFSQSYRLFENPNRAGMGIARKERENGKGKTGRKDCKDESSRKQEAERPKNCDLLKERKARKDLPRGTISTIVAIKEEP</sequence>
<keyword evidence="3" id="KW-1185">Reference proteome</keyword>